<organism evidence="4 5">
    <name type="scientific">Jaapia argillacea MUCL 33604</name>
    <dbReference type="NCBI Taxonomy" id="933084"/>
    <lineage>
        <taxon>Eukaryota</taxon>
        <taxon>Fungi</taxon>
        <taxon>Dikarya</taxon>
        <taxon>Basidiomycota</taxon>
        <taxon>Agaricomycotina</taxon>
        <taxon>Agaricomycetes</taxon>
        <taxon>Agaricomycetidae</taxon>
        <taxon>Jaapiales</taxon>
        <taxon>Jaapiaceae</taxon>
        <taxon>Jaapia</taxon>
    </lineage>
</organism>
<dbReference type="HOGENOM" id="CLU_040054_0_0_1"/>
<name>A0A067QKT1_9AGAM</name>
<dbReference type="InterPro" id="IPR016137">
    <property type="entry name" value="RGS"/>
</dbReference>
<dbReference type="PANTHER" id="PTHR39466:SF1">
    <property type="entry name" value="RGS DOMAIN-CONTAINING PROTEIN"/>
    <property type="match status" value="1"/>
</dbReference>
<evidence type="ECO:0000256" key="2">
    <source>
        <dbReference type="SAM" id="Phobius"/>
    </source>
</evidence>
<feature type="transmembrane region" description="Helical" evidence="2">
    <location>
        <begin position="519"/>
        <end position="539"/>
    </location>
</feature>
<dbReference type="Proteomes" id="UP000027265">
    <property type="component" value="Unassembled WGS sequence"/>
</dbReference>
<protein>
    <recommendedName>
        <fullName evidence="3">RGS domain-containing protein</fullName>
    </recommendedName>
</protein>
<dbReference type="Pfam" id="PF00615">
    <property type="entry name" value="RGS"/>
    <property type="match status" value="1"/>
</dbReference>
<keyword evidence="2" id="KW-0812">Transmembrane</keyword>
<dbReference type="Gene3D" id="1.10.167.10">
    <property type="entry name" value="Regulator of G-protein Signalling 4, domain 2"/>
    <property type="match status" value="1"/>
</dbReference>
<dbReference type="AlphaFoldDB" id="A0A067QKT1"/>
<dbReference type="OrthoDB" id="3232309at2759"/>
<reference evidence="5" key="1">
    <citation type="journal article" date="2014" name="Proc. Natl. Acad. Sci. U.S.A.">
        <title>Extensive sampling of basidiomycete genomes demonstrates inadequacy of the white-rot/brown-rot paradigm for wood decay fungi.</title>
        <authorList>
            <person name="Riley R."/>
            <person name="Salamov A.A."/>
            <person name="Brown D.W."/>
            <person name="Nagy L.G."/>
            <person name="Floudas D."/>
            <person name="Held B.W."/>
            <person name="Levasseur A."/>
            <person name="Lombard V."/>
            <person name="Morin E."/>
            <person name="Otillar R."/>
            <person name="Lindquist E.A."/>
            <person name="Sun H."/>
            <person name="LaButti K.M."/>
            <person name="Schmutz J."/>
            <person name="Jabbour D."/>
            <person name="Luo H."/>
            <person name="Baker S.E."/>
            <person name="Pisabarro A.G."/>
            <person name="Walton J.D."/>
            <person name="Blanchette R.A."/>
            <person name="Henrissat B."/>
            <person name="Martin F."/>
            <person name="Cullen D."/>
            <person name="Hibbett D.S."/>
            <person name="Grigoriev I.V."/>
        </authorList>
    </citation>
    <scope>NUCLEOTIDE SEQUENCE [LARGE SCALE GENOMIC DNA]</scope>
    <source>
        <strain evidence="5">MUCL 33604</strain>
    </source>
</reference>
<dbReference type="InterPro" id="IPR036305">
    <property type="entry name" value="RGS_sf"/>
</dbReference>
<dbReference type="PANTHER" id="PTHR39466">
    <property type="entry name" value="RGS DOMAIN-CONTAINING PROTEIN"/>
    <property type="match status" value="1"/>
</dbReference>
<gene>
    <name evidence="4" type="ORF">JAAARDRAFT_52120</name>
</gene>
<feature type="transmembrane region" description="Helical" evidence="2">
    <location>
        <begin position="256"/>
        <end position="281"/>
    </location>
</feature>
<keyword evidence="5" id="KW-1185">Reference proteome</keyword>
<dbReference type="STRING" id="933084.A0A067QKT1"/>
<keyword evidence="2" id="KW-0472">Membrane</keyword>
<keyword evidence="2" id="KW-1133">Transmembrane helix</keyword>
<feature type="transmembrane region" description="Helical" evidence="2">
    <location>
        <begin position="287"/>
        <end position="307"/>
    </location>
</feature>
<evidence type="ECO:0000259" key="3">
    <source>
        <dbReference type="Pfam" id="PF00615"/>
    </source>
</evidence>
<evidence type="ECO:0000313" key="4">
    <source>
        <dbReference type="EMBL" id="KDQ64127.1"/>
    </source>
</evidence>
<dbReference type="InParanoid" id="A0A067QKT1"/>
<feature type="domain" description="RGS" evidence="3">
    <location>
        <begin position="173"/>
        <end position="244"/>
    </location>
</feature>
<feature type="region of interest" description="Disordered" evidence="1">
    <location>
        <begin position="464"/>
        <end position="490"/>
    </location>
</feature>
<feature type="compositionally biased region" description="Low complexity" evidence="1">
    <location>
        <begin position="467"/>
        <end position="481"/>
    </location>
</feature>
<proteinExistence type="predicted"/>
<evidence type="ECO:0000256" key="1">
    <source>
        <dbReference type="SAM" id="MobiDB-lite"/>
    </source>
</evidence>
<dbReference type="SUPFAM" id="SSF48097">
    <property type="entry name" value="Regulator of G-protein signaling, RGS"/>
    <property type="match status" value="1"/>
</dbReference>
<sequence length="542" mass="60490">MPRRSYLSKSYVPKLSSYSRKLNLTASLRKINLDHVLSGDTCSPIGLRDFERYLTFVEHSLENLHFIIWYQDYRRRFLALPPDVQATSPGPGRSEFFSPLKRSYGDQKFMPSETSLSRTKSASMSISSSTALLSPTLSISPTLLTPPYSLPMSAASSTGAPLHPLPKVAETFSDPASQPFREECSRVVSAFLRPGARKELNIDSDLRDDVLKDLMWTTHPDVFLPIYDSIYTLLQSSSLPHFLAHSATAVNFPRQFLWFIIGVSTLSASLALTLTLLLAFSVPVHRALRLLVVISSTVGVLYCYSSWRGFCASMWIRGTRQIRSWELREDEDDEEAGLSYWDRDRIFGPETRQSCPPCSKRNQEPSDEIRVDCDVESSSLCIDASMLEDKGALEMSSAAPFISYSSSSALSAVDLQREPPLADFNTTYTHSSPSSTTNITNVPVPSIKNQCEFDSASISPFPYPSQTPLTRSSSITTTTNSQHARASLTSLPRPEVFGPERVVLDPRIREVHRRVIRDLYCVAAVWCLLFGALVLSLPARVR</sequence>
<evidence type="ECO:0000313" key="5">
    <source>
        <dbReference type="Proteomes" id="UP000027265"/>
    </source>
</evidence>
<dbReference type="EMBL" id="KL197709">
    <property type="protein sequence ID" value="KDQ64127.1"/>
    <property type="molecule type" value="Genomic_DNA"/>
</dbReference>
<accession>A0A067QKT1</accession>
<dbReference type="InterPro" id="IPR044926">
    <property type="entry name" value="RGS_subdomain_2"/>
</dbReference>